<dbReference type="GO" id="GO:0004185">
    <property type="term" value="F:serine-type carboxypeptidase activity"/>
    <property type="evidence" value="ECO:0007669"/>
    <property type="project" value="InterPro"/>
</dbReference>
<dbReference type="PANTHER" id="PTHR11802:SF32">
    <property type="entry name" value="SERINE CARBOXYPEPTIDASE-LIKE 29"/>
    <property type="match status" value="1"/>
</dbReference>
<feature type="signal peptide" evidence="2">
    <location>
        <begin position="1"/>
        <end position="31"/>
    </location>
</feature>
<dbReference type="InterPro" id="IPR029058">
    <property type="entry name" value="AB_hydrolase_fold"/>
</dbReference>
<dbReference type="GO" id="GO:0006508">
    <property type="term" value="P:proteolysis"/>
    <property type="evidence" value="ECO:0007669"/>
    <property type="project" value="InterPro"/>
</dbReference>
<accession>A0A426Y8A5</accession>
<dbReference type="Pfam" id="PF00450">
    <property type="entry name" value="Peptidase_S10"/>
    <property type="match status" value="2"/>
</dbReference>
<dbReference type="Proteomes" id="UP000287651">
    <property type="component" value="Unassembled WGS sequence"/>
</dbReference>
<organism evidence="3 4">
    <name type="scientific">Ensete ventricosum</name>
    <name type="common">Abyssinian banana</name>
    <name type="synonym">Musa ensete</name>
    <dbReference type="NCBI Taxonomy" id="4639"/>
    <lineage>
        <taxon>Eukaryota</taxon>
        <taxon>Viridiplantae</taxon>
        <taxon>Streptophyta</taxon>
        <taxon>Embryophyta</taxon>
        <taxon>Tracheophyta</taxon>
        <taxon>Spermatophyta</taxon>
        <taxon>Magnoliopsida</taxon>
        <taxon>Liliopsida</taxon>
        <taxon>Zingiberales</taxon>
        <taxon>Musaceae</taxon>
        <taxon>Ensete</taxon>
    </lineage>
</organism>
<evidence type="ECO:0000256" key="1">
    <source>
        <dbReference type="ARBA" id="ARBA00009431"/>
    </source>
</evidence>
<evidence type="ECO:0008006" key="5">
    <source>
        <dbReference type="Google" id="ProtNLM"/>
    </source>
</evidence>
<keyword evidence="2" id="KW-0732">Signal</keyword>
<sequence>MERVERRRVPTLLSLLGSFFSLLLLGSSSEASVFDQQARERVLRLPGQSFNVSFGHYSGYVTVNEEAGRAFFYWFFEATEDPASKPLVLWLNGGPGCSSIGLGLAEEVGPFHVNADGKSLYPNPYSWNQGKKKKKNILLSIMFLLVFASTRYNIDALKLPTVTPWHAWYDDGQVGGWTQVYKGLTFVTVRGAGHEISLLRPKSALVLIKAFLSGSPMPTTLPELDDS</sequence>
<evidence type="ECO:0000313" key="3">
    <source>
        <dbReference type="EMBL" id="RRT47961.1"/>
    </source>
</evidence>
<name>A0A426Y8A5_ENSVE</name>
<dbReference type="InterPro" id="IPR001563">
    <property type="entry name" value="Peptidase_S10"/>
</dbReference>
<evidence type="ECO:0000313" key="4">
    <source>
        <dbReference type="Proteomes" id="UP000287651"/>
    </source>
</evidence>
<dbReference type="GO" id="GO:0005773">
    <property type="term" value="C:vacuole"/>
    <property type="evidence" value="ECO:0007669"/>
    <property type="project" value="TreeGrafter"/>
</dbReference>
<dbReference type="Gene3D" id="3.40.50.11320">
    <property type="match status" value="1"/>
</dbReference>
<gene>
    <name evidence="3" type="ORF">B296_00045561</name>
</gene>
<reference evidence="3 4" key="1">
    <citation type="journal article" date="2014" name="Agronomy (Basel)">
        <title>A Draft Genome Sequence for Ensete ventricosum, the Drought-Tolerant Tree Against Hunger.</title>
        <authorList>
            <person name="Harrison J."/>
            <person name="Moore K.A."/>
            <person name="Paszkiewicz K."/>
            <person name="Jones T."/>
            <person name="Grant M."/>
            <person name="Ambacheew D."/>
            <person name="Muzemil S."/>
            <person name="Studholme D.J."/>
        </authorList>
    </citation>
    <scope>NUCLEOTIDE SEQUENCE [LARGE SCALE GENOMIC DNA]</scope>
</reference>
<dbReference type="Gene3D" id="3.40.50.1820">
    <property type="entry name" value="alpha/beta hydrolase"/>
    <property type="match status" value="1"/>
</dbReference>
<proteinExistence type="inferred from homology"/>
<protein>
    <recommendedName>
        <fullName evidence="5">Carboxypeptidase</fullName>
    </recommendedName>
</protein>
<dbReference type="SUPFAM" id="SSF53474">
    <property type="entry name" value="alpha/beta-Hydrolases"/>
    <property type="match status" value="2"/>
</dbReference>
<feature type="chain" id="PRO_5018968836" description="Carboxypeptidase" evidence="2">
    <location>
        <begin position="32"/>
        <end position="227"/>
    </location>
</feature>
<dbReference type="PANTHER" id="PTHR11802">
    <property type="entry name" value="SERINE PROTEASE FAMILY S10 SERINE CARBOXYPEPTIDASE"/>
    <property type="match status" value="1"/>
</dbReference>
<dbReference type="AlphaFoldDB" id="A0A426Y8A5"/>
<dbReference type="EMBL" id="AMZH03014248">
    <property type="protein sequence ID" value="RRT47961.1"/>
    <property type="molecule type" value="Genomic_DNA"/>
</dbReference>
<comment type="similarity">
    <text evidence="1">Belongs to the peptidase S10 family.</text>
</comment>
<evidence type="ECO:0000256" key="2">
    <source>
        <dbReference type="SAM" id="SignalP"/>
    </source>
</evidence>
<comment type="caution">
    <text evidence="3">The sequence shown here is derived from an EMBL/GenBank/DDBJ whole genome shotgun (WGS) entry which is preliminary data.</text>
</comment>